<evidence type="ECO:0000313" key="2">
    <source>
        <dbReference type="EMBL" id="BCB74098.1"/>
    </source>
</evidence>
<keyword evidence="3" id="KW-1185">Reference proteome</keyword>
<dbReference type="AlphaFoldDB" id="A0A6F8XJX6"/>
<evidence type="ECO:0000259" key="1">
    <source>
        <dbReference type="Pfam" id="PF01370"/>
    </source>
</evidence>
<dbReference type="GO" id="GO:0004029">
    <property type="term" value="F:aldehyde dehydrogenase (NAD+) activity"/>
    <property type="evidence" value="ECO:0007669"/>
    <property type="project" value="TreeGrafter"/>
</dbReference>
<feature type="domain" description="NAD-dependent epimerase/dehydratase" evidence="1">
    <location>
        <begin position="3"/>
        <end position="226"/>
    </location>
</feature>
<reference evidence="2 3" key="2">
    <citation type="submission" date="2020-03" db="EMBL/GenBank/DDBJ databases">
        <authorList>
            <person name="Ichikawa N."/>
            <person name="Kimura A."/>
            <person name="Kitahashi Y."/>
            <person name="Uohara A."/>
        </authorList>
    </citation>
    <scope>NUCLEOTIDE SEQUENCE [LARGE SCALE GENOMIC DNA]</scope>
    <source>
        <strain evidence="2 3">NBRC 107702</strain>
    </source>
</reference>
<dbReference type="InterPro" id="IPR051783">
    <property type="entry name" value="NAD(P)-dependent_oxidoreduct"/>
</dbReference>
<accession>A0A6F8XJX6</accession>
<dbReference type="RefSeq" id="WP_173033373.1">
    <property type="nucleotide sequence ID" value="NZ_AP022870.1"/>
</dbReference>
<evidence type="ECO:0000313" key="3">
    <source>
        <dbReference type="Proteomes" id="UP000502508"/>
    </source>
</evidence>
<name>A0A6F8XJX6_9ACTN</name>
<dbReference type="SUPFAM" id="SSF51735">
    <property type="entry name" value="NAD(P)-binding Rossmann-fold domains"/>
    <property type="match status" value="1"/>
</dbReference>
<dbReference type="PANTHER" id="PTHR48079">
    <property type="entry name" value="PROTEIN YEEZ"/>
    <property type="match status" value="1"/>
</dbReference>
<dbReference type="EMBL" id="AP022870">
    <property type="protein sequence ID" value="BCB74098.1"/>
    <property type="molecule type" value="Genomic_DNA"/>
</dbReference>
<dbReference type="Proteomes" id="UP000502508">
    <property type="component" value="Chromosome"/>
</dbReference>
<dbReference type="PANTHER" id="PTHR48079:SF6">
    <property type="entry name" value="NAD(P)-BINDING DOMAIN-CONTAINING PROTEIN-RELATED"/>
    <property type="match status" value="1"/>
</dbReference>
<reference evidence="2 3" key="1">
    <citation type="submission" date="2020-03" db="EMBL/GenBank/DDBJ databases">
        <title>Whole genome shotgun sequence of Phytohabitans flavus NBRC 107702.</title>
        <authorList>
            <person name="Komaki H."/>
            <person name="Tamura T."/>
        </authorList>
    </citation>
    <scope>NUCLEOTIDE SEQUENCE [LARGE SCALE GENOMIC DNA]</scope>
    <source>
        <strain evidence="2 3">NBRC 107702</strain>
    </source>
</reference>
<dbReference type="KEGG" id="pfla:Pflav_005080"/>
<dbReference type="Gene3D" id="3.40.50.720">
    <property type="entry name" value="NAD(P)-binding Rossmann-like Domain"/>
    <property type="match status" value="1"/>
</dbReference>
<dbReference type="InterPro" id="IPR001509">
    <property type="entry name" value="Epimerase_deHydtase"/>
</dbReference>
<dbReference type="Pfam" id="PF01370">
    <property type="entry name" value="Epimerase"/>
    <property type="match status" value="1"/>
</dbReference>
<gene>
    <name evidence="2" type="ORF">Pflav_005080</name>
</gene>
<protein>
    <submittedName>
        <fullName evidence="2">NAD-dependent epimerase</fullName>
    </submittedName>
</protein>
<sequence>MRVLVTGGTGFLGSHSVARILAAGHEVRLLVRAPTRVVPALGPLGVDPAAVDVARGDVTDAAAVALAMRGCDAVLHAASVYSFDTREHTRMRAVNVRGTEVVLDAARDAGADPIVYVSSFAALLPSAEDPITTDSPVGAPRETYMATKAAAELVARRRQDAGEPVVITYPLATLGPHDPHLGDQTSRIRNALRGLMPMWPSGGFPIGDVRDVAGLHAAVLRPGQGPRRYFAPGSYVSTRELVQTLRRVTGRALPAIHLPARAMLPVGALTGLTQRIVPAHIPAEYGAIYTCLVGRAVDTSATAALLGPHHHPLETTMLDTVRWLHRAGHITDRLAGSAATQEQPERRHG</sequence>
<organism evidence="2 3">
    <name type="scientific">Phytohabitans flavus</name>
    <dbReference type="NCBI Taxonomy" id="1076124"/>
    <lineage>
        <taxon>Bacteria</taxon>
        <taxon>Bacillati</taxon>
        <taxon>Actinomycetota</taxon>
        <taxon>Actinomycetes</taxon>
        <taxon>Micromonosporales</taxon>
        <taxon>Micromonosporaceae</taxon>
    </lineage>
</organism>
<dbReference type="GO" id="GO:0005737">
    <property type="term" value="C:cytoplasm"/>
    <property type="evidence" value="ECO:0007669"/>
    <property type="project" value="TreeGrafter"/>
</dbReference>
<proteinExistence type="predicted"/>
<dbReference type="InterPro" id="IPR036291">
    <property type="entry name" value="NAD(P)-bd_dom_sf"/>
</dbReference>